<dbReference type="GO" id="GO:0030687">
    <property type="term" value="C:preribosome, large subunit precursor"/>
    <property type="evidence" value="ECO:0007669"/>
    <property type="project" value="TreeGrafter"/>
</dbReference>
<dbReference type="Proteomes" id="UP000250140">
    <property type="component" value="Unassembled WGS sequence"/>
</dbReference>
<comment type="similarity">
    <text evidence="8">Belongs to the REI1 family.</text>
</comment>
<keyword evidence="12" id="KW-1185">Reference proteome</keyword>
<feature type="domain" description="C2H2-type" evidence="10">
    <location>
        <begin position="257"/>
        <end position="279"/>
    </location>
</feature>
<dbReference type="SMART" id="SM00355">
    <property type="entry name" value="ZnF_C2H2"/>
    <property type="match status" value="4"/>
</dbReference>
<protein>
    <recommendedName>
        <fullName evidence="10">C2H2-type domain-containing protein</fullName>
    </recommendedName>
</protein>
<dbReference type="SUPFAM" id="SSF57667">
    <property type="entry name" value="beta-beta-alpha zinc fingers"/>
    <property type="match status" value="2"/>
</dbReference>
<keyword evidence="4" id="KW-0479">Metal-binding</keyword>
<dbReference type="InterPro" id="IPR041661">
    <property type="entry name" value="ZN622/Rei1/Reh1_Znf-C2H2"/>
</dbReference>
<accession>A0A8E2JP76</accession>
<dbReference type="Pfam" id="PF12874">
    <property type="entry name" value="zf-met"/>
    <property type="match status" value="1"/>
</dbReference>
<keyword evidence="3" id="KW-0690">Ribosome biogenesis</keyword>
<dbReference type="InterPro" id="IPR040025">
    <property type="entry name" value="Znf622/Rei1/Reh1"/>
</dbReference>
<dbReference type="Gene3D" id="3.30.160.60">
    <property type="entry name" value="Classic Zinc Finger"/>
    <property type="match status" value="1"/>
</dbReference>
<keyword evidence="2" id="KW-0963">Cytoplasm</keyword>
<reference evidence="11 12" key="1">
    <citation type="journal article" date="2016" name="Nat. Commun.">
        <title>Ectomycorrhizal ecology is imprinted in the genome of the dominant symbiotic fungus Cenococcum geophilum.</title>
        <authorList>
            <consortium name="DOE Joint Genome Institute"/>
            <person name="Peter M."/>
            <person name="Kohler A."/>
            <person name="Ohm R.A."/>
            <person name="Kuo A."/>
            <person name="Krutzmann J."/>
            <person name="Morin E."/>
            <person name="Arend M."/>
            <person name="Barry K.W."/>
            <person name="Binder M."/>
            <person name="Choi C."/>
            <person name="Clum A."/>
            <person name="Copeland A."/>
            <person name="Grisel N."/>
            <person name="Haridas S."/>
            <person name="Kipfer T."/>
            <person name="LaButti K."/>
            <person name="Lindquist E."/>
            <person name="Lipzen A."/>
            <person name="Maire R."/>
            <person name="Meier B."/>
            <person name="Mihaltcheva S."/>
            <person name="Molinier V."/>
            <person name="Murat C."/>
            <person name="Poggeler S."/>
            <person name="Quandt C.A."/>
            <person name="Sperisen C."/>
            <person name="Tritt A."/>
            <person name="Tisserant E."/>
            <person name="Crous P.W."/>
            <person name="Henrissat B."/>
            <person name="Nehls U."/>
            <person name="Egli S."/>
            <person name="Spatafora J.W."/>
            <person name="Grigoriev I.V."/>
            <person name="Martin F.M."/>
        </authorList>
    </citation>
    <scope>NUCLEOTIDE SEQUENCE [LARGE SCALE GENOMIC DNA]</scope>
    <source>
        <strain evidence="11 12">CBS 207.34</strain>
    </source>
</reference>
<evidence type="ECO:0000256" key="6">
    <source>
        <dbReference type="ARBA" id="ARBA00022771"/>
    </source>
</evidence>
<feature type="region of interest" description="Disordered" evidence="9">
    <location>
        <begin position="165"/>
        <end position="196"/>
    </location>
</feature>
<dbReference type="SMART" id="SM00451">
    <property type="entry name" value="ZnF_U1"/>
    <property type="match status" value="2"/>
</dbReference>
<dbReference type="PANTHER" id="PTHR13182:SF8">
    <property type="entry name" value="CYTOPLASMIC 60S SUBUNIT BIOGENESIS FACTOR ZNF622"/>
    <property type="match status" value="1"/>
</dbReference>
<feature type="non-terminal residue" evidence="11">
    <location>
        <position position="1"/>
    </location>
</feature>
<evidence type="ECO:0000256" key="8">
    <source>
        <dbReference type="ARBA" id="ARBA00034126"/>
    </source>
</evidence>
<evidence type="ECO:0000313" key="12">
    <source>
        <dbReference type="Proteomes" id="UP000250140"/>
    </source>
</evidence>
<dbReference type="GO" id="GO:0003676">
    <property type="term" value="F:nucleic acid binding"/>
    <property type="evidence" value="ECO:0007669"/>
    <property type="project" value="InterPro"/>
</dbReference>
<sequence>MPAQQQSAQPTHPFTCNTCQVAFRSSELQRSHMQTDWHRYNLKRRVASLPPLSSEIFAEKVLATKASAAATAARASFEKPCAVCQKTYYSENAYNNHLNSQKHKVNVMRAQKAAPSTIRDDETASLLSSAFSMGEPIVESGSKDAVDVEAEAEFSHVVDGIKNASLEEKEPVSRRPTRPHHSTMEDDDATSTASTSKYNTNPKLNCLFCNFASPTFPLNVQHMGRFHGMFIPEQDYLVDAEGLVTYLWNKINELHECLYCGKAVHTTPGIQTHMRDRGHCMIAFESEAELVEIGQFYDFSSTYSDAEDDDDD</sequence>
<dbReference type="PROSITE" id="PS00028">
    <property type="entry name" value="ZINC_FINGER_C2H2_1"/>
    <property type="match status" value="2"/>
</dbReference>
<dbReference type="EMBL" id="KV750639">
    <property type="protein sequence ID" value="OCL03994.1"/>
    <property type="molecule type" value="Genomic_DNA"/>
</dbReference>
<comment type="subcellular location">
    <subcellularLocation>
        <location evidence="1">Cytoplasm</location>
    </subcellularLocation>
</comment>
<evidence type="ECO:0000256" key="7">
    <source>
        <dbReference type="ARBA" id="ARBA00022833"/>
    </source>
</evidence>
<keyword evidence="7" id="KW-0862">Zinc</keyword>
<dbReference type="PANTHER" id="PTHR13182">
    <property type="entry name" value="ZINC FINGER PROTEIN 622"/>
    <property type="match status" value="1"/>
</dbReference>
<feature type="domain" description="C2H2-type" evidence="10">
    <location>
        <begin position="16"/>
        <end position="38"/>
    </location>
</feature>
<dbReference type="GO" id="GO:0042273">
    <property type="term" value="P:ribosomal large subunit biogenesis"/>
    <property type="evidence" value="ECO:0007669"/>
    <property type="project" value="TreeGrafter"/>
</dbReference>
<evidence type="ECO:0000256" key="4">
    <source>
        <dbReference type="ARBA" id="ARBA00022723"/>
    </source>
</evidence>
<gene>
    <name evidence="11" type="ORF">AOQ84DRAFT_301706</name>
</gene>
<evidence type="ECO:0000256" key="1">
    <source>
        <dbReference type="ARBA" id="ARBA00004496"/>
    </source>
</evidence>
<keyword evidence="6" id="KW-0863">Zinc-finger</keyword>
<name>A0A8E2JP76_9PEZI</name>
<proteinExistence type="inferred from homology"/>
<evidence type="ECO:0000256" key="3">
    <source>
        <dbReference type="ARBA" id="ARBA00022517"/>
    </source>
</evidence>
<dbReference type="GO" id="GO:0005737">
    <property type="term" value="C:cytoplasm"/>
    <property type="evidence" value="ECO:0007669"/>
    <property type="project" value="UniProtKB-SubCell"/>
</dbReference>
<dbReference type="InterPro" id="IPR003604">
    <property type="entry name" value="Matrin/U1-like-C_Znf_C2H2"/>
</dbReference>
<evidence type="ECO:0000256" key="9">
    <source>
        <dbReference type="SAM" id="MobiDB-lite"/>
    </source>
</evidence>
<evidence type="ECO:0000313" key="11">
    <source>
        <dbReference type="EMBL" id="OCL03994.1"/>
    </source>
</evidence>
<dbReference type="GO" id="GO:0008270">
    <property type="term" value="F:zinc ion binding"/>
    <property type="evidence" value="ECO:0007669"/>
    <property type="project" value="UniProtKB-KW"/>
</dbReference>
<dbReference type="InterPro" id="IPR036236">
    <property type="entry name" value="Znf_C2H2_sf"/>
</dbReference>
<dbReference type="AlphaFoldDB" id="A0A8E2JP76"/>
<organism evidence="11 12">
    <name type="scientific">Glonium stellatum</name>
    <dbReference type="NCBI Taxonomy" id="574774"/>
    <lineage>
        <taxon>Eukaryota</taxon>
        <taxon>Fungi</taxon>
        <taxon>Dikarya</taxon>
        <taxon>Ascomycota</taxon>
        <taxon>Pezizomycotina</taxon>
        <taxon>Dothideomycetes</taxon>
        <taxon>Pleosporomycetidae</taxon>
        <taxon>Gloniales</taxon>
        <taxon>Gloniaceae</taxon>
        <taxon>Glonium</taxon>
    </lineage>
</organism>
<evidence type="ECO:0000256" key="2">
    <source>
        <dbReference type="ARBA" id="ARBA00022490"/>
    </source>
</evidence>
<dbReference type="OrthoDB" id="19329at2759"/>
<dbReference type="Pfam" id="PF12756">
    <property type="entry name" value="zf-C2H2_2"/>
    <property type="match status" value="1"/>
</dbReference>
<evidence type="ECO:0000259" key="10">
    <source>
        <dbReference type="PROSITE" id="PS00028"/>
    </source>
</evidence>
<keyword evidence="5" id="KW-0677">Repeat</keyword>
<dbReference type="InterPro" id="IPR013087">
    <property type="entry name" value="Znf_C2H2_type"/>
</dbReference>
<evidence type="ECO:0000256" key="5">
    <source>
        <dbReference type="ARBA" id="ARBA00022737"/>
    </source>
</evidence>